<dbReference type="RefSeq" id="WP_190463947.1">
    <property type="nucleotide sequence ID" value="NZ_JACJPW010000017.1"/>
</dbReference>
<sequence length="262" mass="29376">MNSGSLTIVGTGIRLISQITPEARTYIEQAEKLLFVVADLPTIAWLKKINSTSESLSVFYQPGKNRLTTYLEMVERILTCVRDGLKVCVVFYGHPGVFVYPSHEAIKRARLEGFCARMLPAISAEDCLFADLGIDPGTSGCQSFEATDFLVYKRKFDTSSSLILWQFGIVGELSFNPEIRVSRCLPILIEYLQQYYSSDHEVIIYEAAQYHICEPVIQRISLAKVPEVLDAPMSTLYIPPKAPASPDLEMLDRLGIPRSIQE</sequence>
<evidence type="ECO:0000313" key="2">
    <source>
        <dbReference type="EMBL" id="MBD2181184.1"/>
    </source>
</evidence>
<dbReference type="InterPro" id="IPR000878">
    <property type="entry name" value="4pyrrol_Mease"/>
</dbReference>
<dbReference type="GO" id="GO:0008168">
    <property type="term" value="F:methyltransferase activity"/>
    <property type="evidence" value="ECO:0007669"/>
    <property type="project" value="InterPro"/>
</dbReference>
<comment type="caution">
    <text evidence="2">The sequence shown here is derived from an EMBL/GenBank/DDBJ whole genome shotgun (WGS) entry which is preliminary data.</text>
</comment>
<proteinExistence type="predicted"/>
<organism evidence="2 3">
    <name type="scientific">Aerosakkonema funiforme FACHB-1375</name>
    <dbReference type="NCBI Taxonomy" id="2949571"/>
    <lineage>
        <taxon>Bacteria</taxon>
        <taxon>Bacillati</taxon>
        <taxon>Cyanobacteriota</taxon>
        <taxon>Cyanophyceae</taxon>
        <taxon>Oscillatoriophycideae</taxon>
        <taxon>Aerosakkonematales</taxon>
        <taxon>Aerosakkonemataceae</taxon>
        <taxon>Aerosakkonema</taxon>
    </lineage>
</organism>
<dbReference type="InterPro" id="IPR014777">
    <property type="entry name" value="4pyrrole_Mease_sub1"/>
</dbReference>
<reference evidence="2" key="2">
    <citation type="submission" date="2020-08" db="EMBL/GenBank/DDBJ databases">
        <authorList>
            <person name="Chen M."/>
            <person name="Teng W."/>
            <person name="Zhao L."/>
            <person name="Hu C."/>
            <person name="Zhou Y."/>
            <person name="Han B."/>
            <person name="Song L."/>
            <person name="Shu W."/>
        </authorList>
    </citation>
    <scope>NUCLEOTIDE SEQUENCE</scope>
    <source>
        <strain evidence="2">FACHB-1375</strain>
    </source>
</reference>
<dbReference type="Proteomes" id="UP000641646">
    <property type="component" value="Unassembled WGS sequence"/>
</dbReference>
<dbReference type="EMBL" id="JACJPW010000017">
    <property type="protein sequence ID" value="MBD2181184.1"/>
    <property type="molecule type" value="Genomic_DNA"/>
</dbReference>
<reference evidence="2" key="1">
    <citation type="journal article" date="2015" name="ISME J.">
        <title>Draft Genome Sequence of Streptomyces incarnatus NRRL8089, which Produces the Nucleoside Antibiotic Sinefungin.</title>
        <authorList>
            <person name="Oshima K."/>
            <person name="Hattori M."/>
            <person name="Shimizu H."/>
            <person name="Fukuda K."/>
            <person name="Nemoto M."/>
            <person name="Inagaki K."/>
            <person name="Tamura T."/>
        </authorList>
    </citation>
    <scope>NUCLEOTIDE SEQUENCE</scope>
    <source>
        <strain evidence="2">FACHB-1375</strain>
    </source>
</reference>
<dbReference type="AlphaFoldDB" id="A0A926VEV4"/>
<evidence type="ECO:0000313" key="3">
    <source>
        <dbReference type="Proteomes" id="UP000641646"/>
    </source>
</evidence>
<dbReference type="SUPFAM" id="SSF53790">
    <property type="entry name" value="Tetrapyrrole methylase"/>
    <property type="match status" value="1"/>
</dbReference>
<protein>
    <recommendedName>
        <fullName evidence="1">Tetrapyrrole methylase domain-containing protein</fullName>
    </recommendedName>
</protein>
<keyword evidence="3" id="KW-1185">Reference proteome</keyword>
<accession>A0A926VEV4</accession>
<name>A0A926VEV4_9CYAN</name>
<gene>
    <name evidence="2" type="ORF">H6G03_08725</name>
</gene>
<evidence type="ECO:0000259" key="1">
    <source>
        <dbReference type="Pfam" id="PF00590"/>
    </source>
</evidence>
<dbReference type="InterPro" id="IPR035996">
    <property type="entry name" value="4pyrrol_Methylase_sf"/>
</dbReference>
<dbReference type="Pfam" id="PF00590">
    <property type="entry name" value="TP_methylase"/>
    <property type="match status" value="1"/>
</dbReference>
<dbReference type="Gene3D" id="3.40.1010.10">
    <property type="entry name" value="Cobalt-precorrin-4 Transmethylase, Domain 1"/>
    <property type="match status" value="1"/>
</dbReference>
<feature type="domain" description="Tetrapyrrole methylase" evidence="1">
    <location>
        <begin position="6"/>
        <end position="207"/>
    </location>
</feature>
<dbReference type="CDD" id="cd19916">
    <property type="entry name" value="OphMA_like"/>
    <property type="match status" value="1"/>
</dbReference>